<dbReference type="CDD" id="cd00593">
    <property type="entry name" value="RIBOc"/>
    <property type="match status" value="1"/>
</dbReference>
<dbReference type="InterPro" id="IPR000999">
    <property type="entry name" value="RNase_III_dom"/>
</dbReference>
<evidence type="ECO:0000256" key="2">
    <source>
        <dbReference type="SAM" id="Phobius"/>
    </source>
</evidence>
<sequence>MQTGFEAGREEAAAQVERVLQYRFRDRLLLEEALTHKSFYANGRGPSYRRLAFIGDSAIYLLYSKHFYRRYRSLEPDQLTNLRKDYITNKKLARDAVRHNLYPLLRRGNCPDLDSKVSLFTDSMQKEAEGNQGIRAPKVLADIIEAIAGAVYVDSGFDLEVLGKVARRLLEEALHVVGSEKEQMGKAARDNGSEDNVEELEEFEKKPNVQCSKKHWPKHIFMGMLATFFISCMLAAIDTTSDHATVEIFFFVGFGGFALFCLRILLWVLQNVYMYLRGHK</sequence>
<feature type="transmembrane region" description="Helical" evidence="2">
    <location>
        <begin position="220"/>
        <end position="237"/>
    </location>
</feature>
<dbReference type="PANTHER" id="PTHR14950:SF49">
    <property type="entry name" value="RIBONUCLEASE 3-LIKE PROTEIN 2-RELATED"/>
    <property type="match status" value="1"/>
</dbReference>
<protein>
    <recommendedName>
        <fullName evidence="3">RNase III domain-containing protein</fullName>
    </recommendedName>
</protein>
<organism evidence="4">
    <name type="scientific">Arundo donax</name>
    <name type="common">Giant reed</name>
    <name type="synonym">Donax arundinaceus</name>
    <dbReference type="NCBI Taxonomy" id="35708"/>
    <lineage>
        <taxon>Eukaryota</taxon>
        <taxon>Viridiplantae</taxon>
        <taxon>Streptophyta</taxon>
        <taxon>Embryophyta</taxon>
        <taxon>Tracheophyta</taxon>
        <taxon>Spermatophyta</taxon>
        <taxon>Magnoliopsida</taxon>
        <taxon>Liliopsida</taxon>
        <taxon>Poales</taxon>
        <taxon>Poaceae</taxon>
        <taxon>PACMAD clade</taxon>
        <taxon>Arundinoideae</taxon>
        <taxon>Arundineae</taxon>
        <taxon>Arundo</taxon>
    </lineage>
</organism>
<dbReference type="InterPro" id="IPR036389">
    <property type="entry name" value="RNase_III_sf"/>
</dbReference>
<dbReference type="GO" id="GO:0004525">
    <property type="term" value="F:ribonuclease III activity"/>
    <property type="evidence" value="ECO:0007669"/>
    <property type="project" value="InterPro"/>
</dbReference>
<dbReference type="Gene3D" id="1.10.1520.10">
    <property type="entry name" value="Ribonuclease III domain"/>
    <property type="match status" value="1"/>
</dbReference>
<keyword evidence="2" id="KW-0812">Transmembrane</keyword>
<dbReference type="Pfam" id="PF14622">
    <property type="entry name" value="Ribonucleas_3_3"/>
    <property type="match status" value="1"/>
</dbReference>
<dbReference type="GO" id="GO:0005737">
    <property type="term" value="C:cytoplasm"/>
    <property type="evidence" value="ECO:0007669"/>
    <property type="project" value="TreeGrafter"/>
</dbReference>
<keyword evidence="2" id="KW-0472">Membrane</keyword>
<dbReference type="EMBL" id="GBRH01164081">
    <property type="protein sequence ID" value="JAE33815.1"/>
    <property type="molecule type" value="Transcribed_RNA"/>
</dbReference>
<dbReference type="SUPFAM" id="SSF69065">
    <property type="entry name" value="RNase III domain-like"/>
    <property type="match status" value="1"/>
</dbReference>
<reference evidence="4" key="1">
    <citation type="submission" date="2014-09" db="EMBL/GenBank/DDBJ databases">
        <authorList>
            <person name="Magalhaes I.L.F."/>
            <person name="Oliveira U."/>
            <person name="Santos F.R."/>
            <person name="Vidigal T.H.D.A."/>
            <person name="Brescovit A.D."/>
            <person name="Santos A.J."/>
        </authorList>
    </citation>
    <scope>NUCLEOTIDE SEQUENCE</scope>
    <source>
        <tissue evidence="4">Shoot tissue taken approximately 20 cm above the soil surface</tissue>
    </source>
</reference>
<evidence type="ECO:0000313" key="4">
    <source>
        <dbReference type="EMBL" id="JAE33815.1"/>
    </source>
</evidence>
<name>A0A0A9H9E6_ARUDO</name>
<dbReference type="GO" id="GO:0005634">
    <property type="term" value="C:nucleus"/>
    <property type="evidence" value="ECO:0007669"/>
    <property type="project" value="TreeGrafter"/>
</dbReference>
<keyword evidence="2" id="KW-1133">Transmembrane helix</keyword>
<dbReference type="GO" id="GO:0030422">
    <property type="term" value="P:siRNA processing"/>
    <property type="evidence" value="ECO:0007669"/>
    <property type="project" value="TreeGrafter"/>
</dbReference>
<accession>A0A0A9H9E6</accession>
<dbReference type="PANTHER" id="PTHR14950">
    <property type="entry name" value="DICER-RELATED"/>
    <property type="match status" value="1"/>
</dbReference>
<dbReference type="GO" id="GO:0003723">
    <property type="term" value="F:RNA binding"/>
    <property type="evidence" value="ECO:0007669"/>
    <property type="project" value="TreeGrafter"/>
</dbReference>
<reference evidence="4" key="2">
    <citation type="journal article" date="2015" name="Data Brief">
        <title>Shoot transcriptome of the giant reed, Arundo donax.</title>
        <authorList>
            <person name="Barrero R.A."/>
            <person name="Guerrero F.D."/>
            <person name="Moolhuijzen P."/>
            <person name="Goolsby J.A."/>
            <person name="Tidwell J."/>
            <person name="Bellgard S.E."/>
            <person name="Bellgard M.I."/>
        </authorList>
    </citation>
    <scope>NUCLEOTIDE SEQUENCE</scope>
    <source>
        <tissue evidence="4">Shoot tissue taken approximately 20 cm above the soil surface</tissue>
    </source>
</reference>
<feature type="transmembrane region" description="Helical" evidence="2">
    <location>
        <begin position="249"/>
        <end position="269"/>
    </location>
</feature>
<dbReference type="PROSITE" id="PS50142">
    <property type="entry name" value="RNASE_3_2"/>
    <property type="match status" value="1"/>
</dbReference>
<feature type="domain" description="RNase III" evidence="3">
    <location>
        <begin position="13"/>
        <end position="156"/>
    </location>
</feature>
<proteinExistence type="predicted"/>
<dbReference type="AlphaFoldDB" id="A0A0A9H9E6"/>
<evidence type="ECO:0000259" key="3">
    <source>
        <dbReference type="PROSITE" id="PS50142"/>
    </source>
</evidence>
<evidence type="ECO:0000256" key="1">
    <source>
        <dbReference type="ARBA" id="ARBA00022801"/>
    </source>
</evidence>
<dbReference type="SMART" id="SM00535">
    <property type="entry name" value="RIBOc"/>
    <property type="match status" value="1"/>
</dbReference>
<keyword evidence="1" id="KW-0378">Hydrolase</keyword>